<gene>
    <name evidence="1" type="ORF">IEI95_014765</name>
</gene>
<name>A0AAE2RDK4_AGRVI</name>
<accession>A0AAE2RDK4</accession>
<dbReference type="Proteomes" id="UP000655037">
    <property type="component" value="Unassembled WGS sequence"/>
</dbReference>
<protein>
    <submittedName>
        <fullName evidence="1">Uncharacterized protein</fullName>
    </submittedName>
</protein>
<evidence type="ECO:0000313" key="2">
    <source>
        <dbReference type="Proteomes" id="UP000655037"/>
    </source>
</evidence>
<evidence type="ECO:0000313" key="1">
    <source>
        <dbReference type="EMBL" id="MBF2715479.1"/>
    </source>
</evidence>
<organism evidence="1 2">
    <name type="scientific">Agrobacterium vitis</name>
    <name type="common">Rhizobium vitis</name>
    <dbReference type="NCBI Taxonomy" id="373"/>
    <lineage>
        <taxon>Bacteria</taxon>
        <taxon>Pseudomonadati</taxon>
        <taxon>Pseudomonadota</taxon>
        <taxon>Alphaproteobacteria</taxon>
        <taxon>Hyphomicrobiales</taxon>
        <taxon>Rhizobiaceae</taxon>
        <taxon>Rhizobium/Agrobacterium group</taxon>
        <taxon>Agrobacterium</taxon>
    </lineage>
</organism>
<reference evidence="1" key="1">
    <citation type="submission" date="2020-11" db="EMBL/GenBank/DDBJ databases">
        <title>Agrobacterium vitis strain K377 genome.</title>
        <authorList>
            <person name="Xi H."/>
        </authorList>
    </citation>
    <scope>NUCLEOTIDE SEQUENCE</scope>
    <source>
        <strain evidence="1">K377</strain>
    </source>
</reference>
<proteinExistence type="predicted"/>
<sequence>MRSASASGIEETRSVAEIRVPAHIQPYVTAIGIERTVQFLLAFGGSYVYLSENPQDRSPVARAIGKVAATELARHVGPGGFRCPTGKPFIAAHLKYNKGFTTNDIARELHTTDVTIRNWLKAGESSQLDLFGL</sequence>
<comment type="caution">
    <text evidence="1">The sequence shown here is derived from an EMBL/GenBank/DDBJ whole genome shotgun (WGS) entry which is preliminary data.</text>
</comment>
<dbReference type="AlphaFoldDB" id="A0AAE2RDK4"/>
<dbReference type="EMBL" id="JACXXJ020000005">
    <property type="protein sequence ID" value="MBF2715479.1"/>
    <property type="molecule type" value="Genomic_DNA"/>
</dbReference>